<reference evidence="10 11" key="1">
    <citation type="journal article" date="2016" name="Mol. Biol. Evol.">
        <title>Comparative Genomics of Early-Diverging Mushroom-Forming Fungi Provides Insights into the Origins of Lignocellulose Decay Capabilities.</title>
        <authorList>
            <person name="Nagy L.G."/>
            <person name="Riley R."/>
            <person name="Tritt A."/>
            <person name="Adam C."/>
            <person name="Daum C."/>
            <person name="Floudas D."/>
            <person name="Sun H."/>
            <person name="Yadav J.S."/>
            <person name="Pangilinan J."/>
            <person name="Larsson K.H."/>
            <person name="Matsuura K."/>
            <person name="Barry K."/>
            <person name="Labutti K."/>
            <person name="Kuo R."/>
            <person name="Ohm R.A."/>
            <person name="Bhattacharya S.S."/>
            <person name="Shirouzu T."/>
            <person name="Yoshinaga Y."/>
            <person name="Martin F.M."/>
            <person name="Grigoriev I.V."/>
            <person name="Hibbett D.S."/>
        </authorList>
    </citation>
    <scope>NUCLEOTIDE SEQUENCE [LARGE SCALE GENOMIC DNA]</scope>
    <source>
        <strain evidence="10 11">93-53</strain>
    </source>
</reference>
<evidence type="ECO:0000256" key="2">
    <source>
        <dbReference type="ARBA" id="ARBA00022448"/>
    </source>
</evidence>
<evidence type="ECO:0000256" key="8">
    <source>
        <dbReference type="PROSITE-ProRule" id="PRU00282"/>
    </source>
</evidence>
<evidence type="ECO:0000256" key="7">
    <source>
        <dbReference type="ARBA" id="ARBA00023136"/>
    </source>
</evidence>
<dbReference type="OrthoDB" id="270584at2759"/>
<keyword evidence="4" id="KW-0677">Repeat</keyword>
<evidence type="ECO:0000256" key="3">
    <source>
        <dbReference type="ARBA" id="ARBA00022692"/>
    </source>
</evidence>
<evidence type="ECO:0000256" key="9">
    <source>
        <dbReference type="RuleBase" id="RU000488"/>
    </source>
</evidence>
<dbReference type="PRINTS" id="PR00926">
    <property type="entry name" value="MITOCARRIER"/>
</dbReference>
<sequence length="353" mass="38077">MTSRQVESKSQLQAAQKLQMAASAVAIEQKQPFFSPQLTSYFIAGGLAGAASRTMVSPLERLKIIQQVQPTTAEGQYKGVWASLVRMWREEGFRGFMRGNGINCLRIVPYSAVQFATYEQLKKWLTNYGATQLDTPTRLTAGALAGITSVCSTYPLDLIRSRLSIATASIPIQQSAPVASTRSSQPSLASAYHTASAARALTPGELTVWGMTLKVMREEGGVRALYRGIVATSAGIAPYVGINFAAYEALRGVVTPPGKSSVPRKLLCGALAGSISQTLTYPFDVLRRKMQVTGMGSMGLKYTGALDALRTILRTEGPRGLYRGLWPNLLKVAPSIATSFFTYELVKEFLGAS</sequence>
<organism evidence="10 11">
    <name type="scientific">Laetiporus sulphureus 93-53</name>
    <dbReference type="NCBI Taxonomy" id="1314785"/>
    <lineage>
        <taxon>Eukaryota</taxon>
        <taxon>Fungi</taxon>
        <taxon>Dikarya</taxon>
        <taxon>Basidiomycota</taxon>
        <taxon>Agaricomycotina</taxon>
        <taxon>Agaricomycetes</taxon>
        <taxon>Polyporales</taxon>
        <taxon>Laetiporus</taxon>
    </lineage>
</organism>
<evidence type="ECO:0000256" key="6">
    <source>
        <dbReference type="ARBA" id="ARBA00023128"/>
    </source>
</evidence>
<dbReference type="GeneID" id="63825047"/>
<dbReference type="SUPFAM" id="SSF103506">
    <property type="entry name" value="Mitochondrial carrier"/>
    <property type="match status" value="1"/>
</dbReference>
<dbReference type="PROSITE" id="PS50920">
    <property type="entry name" value="SOLCAR"/>
    <property type="match status" value="3"/>
</dbReference>
<dbReference type="RefSeq" id="XP_040768813.1">
    <property type="nucleotide sequence ID" value="XM_040908018.1"/>
</dbReference>
<keyword evidence="3 8" id="KW-0812">Transmembrane</keyword>
<protein>
    <submittedName>
        <fullName evidence="10">Mitochondrial carrier</fullName>
    </submittedName>
</protein>
<dbReference type="Pfam" id="PF00153">
    <property type="entry name" value="Mito_carr"/>
    <property type="match status" value="3"/>
</dbReference>
<gene>
    <name evidence="10" type="ORF">LAESUDRAFT_721493</name>
</gene>
<keyword evidence="7 8" id="KW-0472">Membrane</keyword>
<feature type="repeat" description="Solcar" evidence="8">
    <location>
        <begin position="133"/>
        <end position="253"/>
    </location>
</feature>
<dbReference type="AlphaFoldDB" id="A0A165H0B0"/>
<dbReference type="InterPro" id="IPR018108">
    <property type="entry name" value="MCP_transmembrane"/>
</dbReference>
<dbReference type="PANTHER" id="PTHR24089">
    <property type="entry name" value="SOLUTE CARRIER FAMILY 25"/>
    <property type="match status" value="1"/>
</dbReference>
<dbReference type="STRING" id="1314785.A0A165H0B0"/>
<dbReference type="InParanoid" id="A0A165H0B0"/>
<comment type="subcellular location">
    <subcellularLocation>
        <location evidence="1">Mitochondrion membrane</location>
        <topology evidence="1">Multi-pass membrane protein</topology>
    </subcellularLocation>
</comment>
<keyword evidence="5" id="KW-1133">Transmembrane helix</keyword>
<evidence type="ECO:0000256" key="5">
    <source>
        <dbReference type="ARBA" id="ARBA00022989"/>
    </source>
</evidence>
<evidence type="ECO:0000313" key="11">
    <source>
        <dbReference type="Proteomes" id="UP000076871"/>
    </source>
</evidence>
<dbReference type="GO" id="GO:0031966">
    <property type="term" value="C:mitochondrial membrane"/>
    <property type="evidence" value="ECO:0007669"/>
    <property type="project" value="UniProtKB-SubCell"/>
</dbReference>
<feature type="repeat" description="Solcar" evidence="8">
    <location>
        <begin position="36"/>
        <end position="124"/>
    </location>
</feature>
<keyword evidence="6" id="KW-0496">Mitochondrion</keyword>
<accession>A0A165H0B0</accession>
<feature type="repeat" description="Solcar" evidence="8">
    <location>
        <begin position="260"/>
        <end position="349"/>
    </location>
</feature>
<dbReference type="Gene3D" id="1.50.40.10">
    <property type="entry name" value="Mitochondrial carrier domain"/>
    <property type="match status" value="1"/>
</dbReference>
<evidence type="ECO:0000313" key="10">
    <source>
        <dbReference type="EMBL" id="KZT11073.1"/>
    </source>
</evidence>
<dbReference type="InterPro" id="IPR023395">
    <property type="entry name" value="MCP_dom_sf"/>
</dbReference>
<proteinExistence type="inferred from homology"/>
<keyword evidence="2 9" id="KW-0813">Transport</keyword>
<comment type="similarity">
    <text evidence="9">Belongs to the mitochondrial carrier (TC 2.A.29) family.</text>
</comment>
<name>A0A165H0B0_9APHY</name>
<dbReference type="GO" id="GO:0055085">
    <property type="term" value="P:transmembrane transport"/>
    <property type="evidence" value="ECO:0007669"/>
    <property type="project" value="InterPro"/>
</dbReference>
<dbReference type="Proteomes" id="UP000076871">
    <property type="component" value="Unassembled WGS sequence"/>
</dbReference>
<evidence type="ECO:0000256" key="1">
    <source>
        <dbReference type="ARBA" id="ARBA00004225"/>
    </source>
</evidence>
<dbReference type="EMBL" id="KV427608">
    <property type="protein sequence ID" value="KZT11073.1"/>
    <property type="molecule type" value="Genomic_DNA"/>
</dbReference>
<evidence type="ECO:0000256" key="4">
    <source>
        <dbReference type="ARBA" id="ARBA00022737"/>
    </source>
</evidence>
<dbReference type="FunCoup" id="A0A165H0B0">
    <property type="interactions" value="33"/>
</dbReference>
<dbReference type="InterPro" id="IPR002067">
    <property type="entry name" value="MCP"/>
</dbReference>
<keyword evidence="11" id="KW-1185">Reference proteome</keyword>